<evidence type="ECO:0000313" key="3">
    <source>
        <dbReference type="Proteomes" id="UP001283361"/>
    </source>
</evidence>
<name>A0AAE0ZVV1_9GAST</name>
<organism evidence="2 3">
    <name type="scientific">Elysia crispata</name>
    <name type="common">lettuce slug</name>
    <dbReference type="NCBI Taxonomy" id="231223"/>
    <lineage>
        <taxon>Eukaryota</taxon>
        <taxon>Metazoa</taxon>
        <taxon>Spiralia</taxon>
        <taxon>Lophotrochozoa</taxon>
        <taxon>Mollusca</taxon>
        <taxon>Gastropoda</taxon>
        <taxon>Heterobranchia</taxon>
        <taxon>Euthyneura</taxon>
        <taxon>Panpulmonata</taxon>
        <taxon>Sacoglossa</taxon>
        <taxon>Placobranchoidea</taxon>
        <taxon>Plakobranchidae</taxon>
        <taxon>Elysia</taxon>
    </lineage>
</organism>
<evidence type="ECO:0000259" key="1">
    <source>
        <dbReference type="PROSITE" id="PS51406"/>
    </source>
</evidence>
<dbReference type="SMART" id="SM00186">
    <property type="entry name" value="FBG"/>
    <property type="match status" value="1"/>
</dbReference>
<gene>
    <name evidence="2" type="ORF">RRG08_060240</name>
</gene>
<dbReference type="InterPro" id="IPR002181">
    <property type="entry name" value="Fibrinogen_a/b/g_C_dom"/>
</dbReference>
<dbReference type="GO" id="GO:0005615">
    <property type="term" value="C:extracellular space"/>
    <property type="evidence" value="ECO:0007669"/>
    <property type="project" value="TreeGrafter"/>
</dbReference>
<feature type="domain" description="Fibrinogen C-terminal" evidence="1">
    <location>
        <begin position="120"/>
        <end position="227"/>
    </location>
</feature>
<reference evidence="2" key="1">
    <citation type="journal article" date="2023" name="G3 (Bethesda)">
        <title>A reference genome for the long-term kleptoplast-retaining sea slug Elysia crispata morphotype clarki.</title>
        <authorList>
            <person name="Eastman K.E."/>
            <person name="Pendleton A.L."/>
            <person name="Shaikh M.A."/>
            <person name="Suttiyut T."/>
            <person name="Ogas R."/>
            <person name="Tomko P."/>
            <person name="Gavelis G."/>
            <person name="Widhalm J.R."/>
            <person name="Wisecaver J.H."/>
        </authorList>
    </citation>
    <scope>NUCLEOTIDE SEQUENCE</scope>
    <source>
        <strain evidence="2">ECLA1</strain>
    </source>
</reference>
<sequence length="227" mass="26191">MIRMFSYNHILKFPHQYKLRKQVTRALSDPRVAPFQDSALSNTHTSDGLRMAYSRPTDCHKNVNYRKYLGGTLHTMWHSTLNRSILCDVRIDGGGWIVIQDFYELRIDLKVNTHLGDMLVYAHYTSFCIGSESENYTLNLGVYSGTAGEYPVCGMAYSNGQQFTTIDRDNDQSNSTNCAQSLSGGGWWYKKCTCVNLNGHFNNLYWISRYWYDTVPVVRSKMMIRKL</sequence>
<dbReference type="EMBL" id="JAWDGP010003204">
    <property type="protein sequence ID" value="KAK3776525.1"/>
    <property type="molecule type" value="Genomic_DNA"/>
</dbReference>
<dbReference type="Gene3D" id="3.90.215.10">
    <property type="entry name" value="Gamma Fibrinogen, chain A, domain 1"/>
    <property type="match status" value="1"/>
</dbReference>
<dbReference type="InterPro" id="IPR050373">
    <property type="entry name" value="Fibrinogen_C-term_domain"/>
</dbReference>
<dbReference type="SUPFAM" id="SSF56496">
    <property type="entry name" value="Fibrinogen C-terminal domain-like"/>
    <property type="match status" value="1"/>
</dbReference>
<dbReference type="PANTHER" id="PTHR19143">
    <property type="entry name" value="FIBRINOGEN/TENASCIN/ANGIOPOEITIN"/>
    <property type="match status" value="1"/>
</dbReference>
<accession>A0AAE0ZVV1</accession>
<dbReference type="Proteomes" id="UP001283361">
    <property type="component" value="Unassembled WGS sequence"/>
</dbReference>
<dbReference type="Pfam" id="PF00147">
    <property type="entry name" value="Fibrinogen_C"/>
    <property type="match status" value="1"/>
</dbReference>
<comment type="caution">
    <text evidence="2">The sequence shown here is derived from an EMBL/GenBank/DDBJ whole genome shotgun (WGS) entry which is preliminary data.</text>
</comment>
<dbReference type="InterPro" id="IPR014716">
    <property type="entry name" value="Fibrinogen_a/b/g_C_1"/>
</dbReference>
<keyword evidence="3" id="KW-1185">Reference proteome</keyword>
<proteinExistence type="predicted"/>
<dbReference type="InterPro" id="IPR036056">
    <property type="entry name" value="Fibrinogen-like_C"/>
</dbReference>
<evidence type="ECO:0000313" key="2">
    <source>
        <dbReference type="EMBL" id="KAK3776525.1"/>
    </source>
</evidence>
<dbReference type="AlphaFoldDB" id="A0AAE0ZVV1"/>
<dbReference type="PROSITE" id="PS51406">
    <property type="entry name" value="FIBRINOGEN_C_2"/>
    <property type="match status" value="1"/>
</dbReference>
<protein>
    <recommendedName>
        <fullName evidence="1">Fibrinogen C-terminal domain-containing protein</fullName>
    </recommendedName>
</protein>